<dbReference type="AlphaFoldDB" id="A0A4Q6XFY4"/>
<evidence type="ECO:0000259" key="8">
    <source>
        <dbReference type="SMART" id="SM00382"/>
    </source>
</evidence>
<dbReference type="Pfam" id="PF13476">
    <property type="entry name" value="AAA_23"/>
    <property type="match status" value="1"/>
</dbReference>
<dbReference type="GO" id="GO:0005886">
    <property type="term" value="C:plasma membrane"/>
    <property type="evidence" value="ECO:0007669"/>
    <property type="project" value="UniProtKB-SubCell"/>
</dbReference>
<keyword evidence="6" id="KW-0406">Ion transport</keyword>
<dbReference type="GO" id="GO:0016887">
    <property type="term" value="F:ATP hydrolysis activity"/>
    <property type="evidence" value="ECO:0007669"/>
    <property type="project" value="InterPro"/>
</dbReference>
<evidence type="ECO:0000256" key="1">
    <source>
        <dbReference type="ARBA" id="ARBA00004202"/>
    </source>
</evidence>
<sequence>MKPFLTRVELLNTIPDDFPFLHLYPIEFKKNITVITGENGSGKSTILEALALKFGCAAEGGSINFNYKTEDTHFDYSPHLRIHKSARRIKDIFFYRSETYYNFLTEMRQLDAAASFSPPIRNAYGGKDLHMMSHGEAMKALIDHRFRAEGLYILDEPEAALSISNQINFIEKVIQLSQAGAQFIIATHSPIIMLMPNIQLLQLTENSFREVNFSDTHIAYMYKEILNSNGEFIKQIIDID</sequence>
<protein>
    <submittedName>
        <fullName evidence="9">ATP-binding cassette domain-containing protein</fullName>
    </submittedName>
</protein>
<accession>A0A4Q6XFY4</accession>
<keyword evidence="9" id="KW-0547">Nucleotide-binding</keyword>
<dbReference type="PANTHER" id="PTHR42771">
    <property type="entry name" value="IRON(3+)-HYDROXAMATE IMPORT ATP-BINDING PROTEIN FHUC"/>
    <property type="match status" value="1"/>
</dbReference>
<keyword evidence="10" id="KW-1185">Reference proteome</keyword>
<keyword evidence="3" id="KW-1003">Cell membrane</keyword>
<dbReference type="GO" id="GO:0006826">
    <property type="term" value="P:iron ion transport"/>
    <property type="evidence" value="ECO:0007669"/>
    <property type="project" value="UniProtKB-KW"/>
</dbReference>
<organism evidence="9 10">
    <name type="scientific">Acinetobacter halotolerans</name>
    <dbReference type="NCBI Taxonomy" id="1752076"/>
    <lineage>
        <taxon>Bacteria</taxon>
        <taxon>Pseudomonadati</taxon>
        <taxon>Pseudomonadota</taxon>
        <taxon>Gammaproteobacteria</taxon>
        <taxon>Moraxellales</taxon>
        <taxon>Moraxellaceae</taxon>
        <taxon>Acinetobacter</taxon>
    </lineage>
</organism>
<dbReference type="EMBL" id="SGIM01000011">
    <property type="protein sequence ID" value="RZF50429.1"/>
    <property type="molecule type" value="Genomic_DNA"/>
</dbReference>
<keyword evidence="2" id="KW-0813">Transport</keyword>
<dbReference type="Gene3D" id="3.40.50.300">
    <property type="entry name" value="P-loop containing nucleotide triphosphate hydrolases"/>
    <property type="match status" value="2"/>
</dbReference>
<comment type="subcellular location">
    <subcellularLocation>
        <location evidence="1">Cell membrane</location>
        <topology evidence="1">Peripheral membrane protein</topology>
    </subcellularLocation>
</comment>
<dbReference type="InterPro" id="IPR051535">
    <property type="entry name" value="Siderophore_ABC-ATPase"/>
</dbReference>
<dbReference type="Proteomes" id="UP000292110">
    <property type="component" value="Unassembled WGS sequence"/>
</dbReference>
<evidence type="ECO:0000256" key="7">
    <source>
        <dbReference type="ARBA" id="ARBA00023136"/>
    </source>
</evidence>
<reference evidence="9 10" key="1">
    <citation type="submission" date="2019-02" db="EMBL/GenBank/DDBJ databases">
        <title>The draft genome of Acinetobacter halotolerans strain JCM 31009.</title>
        <authorList>
            <person name="Qin J."/>
            <person name="Feng Y."/>
            <person name="Nemec A."/>
            <person name="Zong Z."/>
        </authorList>
    </citation>
    <scope>NUCLEOTIDE SEQUENCE [LARGE SCALE GENOMIC DNA]</scope>
    <source>
        <strain evidence="9 10">JCM 31009</strain>
    </source>
</reference>
<evidence type="ECO:0000256" key="2">
    <source>
        <dbReference type="ARBA" id="ARBA00022448"/>
    </source>
</evidence>
<keyword evidence="9" id="KW-0067">ATP-binding</keyword>
<feature type="domain" description="AAA+ ATPase" evidence="8">
    <location>
        <begin position="29"/>
        <end position="204"/>
    </location>
</feature>
<keyword evidence="5" id="KW-0408">Iron</keyword>
<evidence type="ECO:0000313" key="9">
    <source>
        <dbReference type="EMBL" id="RZF50429.1"/>
    </source>
</evidence>
<dbReference type="RefSeq" id="WP_004671636.1">
    <property type="nucleotide sequence ID" value="NZ_SGIM01000011.1"/>
</dbReference>
<evidence type="ECO:0000256" key="3">
    <source>
        <dbReference type="ARBA" id="ARBA00022475"/>
    </source>
</evidence>
<evidence type="ECO:0000256" key="6">
    <source>
        <dbReference type="ARBA" id="ARBA00023065"/>
    </source>
</evidence>
<dbReference type="GO" id="GO:0005524">
    <property type="term" value="F:ATP binding"/>
    <property type="evidence" value="ECO:0007669"/>
    <property type="project" value="UniProtKB-KW"/>
</dbReference>
<keyword evidence="7" id="KW-0472">Membrane</keyword>
<evidence type="ECO:0000256" key="5">
    <source>
        <dbReference type="ARBA" id="ARBA00023004"/>
    </source>
</evidence>
<dbReference type="InterPro" id="IPR003593">
    <property type="entry name" value="AAA+_ATPase"/>
</dbReference>
<name>A0A4Q6XFY4_9GAMM</name>
<comment type="caution">
    <text evidence="9">The sequence shown here is derived from an EMBL/GenBank/DDBJ whole genome shotgun (WGS) entry which is preliminary data.</text>
</comment>
<dbReference type="PANTHER" id="PTHR42771:SF2">
    <property type="entry name" value="IRON(3+)-HYDROXAMATE IMPORT ATP-BINDING PROTEIN FHUC"/>
    <property type="match status" value="1"/>
</dbReference>
<dbReference type="InterPro" id="IPR038729">
    <property type="entry name" value="Rad50/SbcC_AAA"/>
</dbReference>
<gene>
    <name evidence="9" type="ORF">EXE30_12715</name>
</gene>
<dbReference type="SUPFAM" id="SSF52540">
    <property type="entry name" value="P-loop containing nucleoside triphosphate hydrolases"/>
    <property type="match status" value="1"/>
</dbReference>
<dbReference type="InterPro" id="IPR027417">
    <property type="entry name" value="P-loop_NTPase"/>
</dbReference>
<evidence type="ECO:0000313" key="10">
    <source>
        <dbReference type="Proteomes" id="UP000292110"/>
    </source>
</evidence>
<keyword evidence="4" id="KW-0410">Iron transport</keyword>
<proteinExistence type="predicted"/>
<dbReference type="SMART" id="SM00382">
    <property type="entry name" value="AAA"/>
    <property type="match status" value="1"/>
</dbReference>
<dbReference type="GO" id="GO:0006302">
    <property type="term" value="P:double-strand break repair"/>
    <property type="evidence" value="ECO:0007669"/>
    <property type="project" value="InterPro"/>
</dbReference>
<evidence type="ECO:0000256" key="4">
    <source>
        <dbReference type="ARBA" id="ARBA00022496"/>
    </source>
</evidence>